<dbReference type="Proteomes" id="UP001219525">
    <property type="component" value="Unassembled WGS sequence"/>
</dbReference>
<proteinExistence type="predicted"/>
<protein>
    <submittedName>
        <fullName evidence="2">Uncharacterized protein</fullName>
    </submittedName>
</protein>
<dbReference type="EMBL" id="JARJCW010000009">
    <property type="protein sequence ID" value="KAJ7220466.1"/>
    <property type="molecule type" value="Genomic_DNA"/>
</dbReference>
<gene>
    <name evidence="2" type="ORF">GGX14DRAFT_388900</name>
</gene>
<evidence type="ECO:0000313" key="3">
    <source>
        <dbReference type="Proteomes" id="UP001219525"/>
    </source>
</evidence>
<sequence>MSVPRATITNDDPAKKCARVSAGAFDAALIHDMFEAFEEHADLASVSNAKIVSRAVKNIKEPAVVRWLRSDKERILKLSLDALKQELRALLLDPDWEAQVLRDIRHTHQEENQAFLVFYHRLCEFNRLLEDTSSYLTDDELRAHMRASMLDSTRTLYDEDAARLNALDDLTAWVKAVETVDKKRRKDEKERNDAIAAILAKQRQAPPAKRSRDDDDSRNPKKPRADENTRPQGSTDRPKPLDDAQRALLDANHGCRKCCRLFVFHRGYDNVCDFPKTNAKPITEKTVAAAKANLTAEQRTKLAAATKSATASKLAPVASVADPAPPQTAPVAATVPVQRNVSRSAAVAAVIEDYKDDGEWSSSDSENSDLSDRGPQYTPTPAPPTRAPRRSTSTSRV</sequence>
<evidence type="ECO:0000313" key="2">
    <source>
        <dbReference type="EMBL" id="KAJ7220466.1"/>
    </source>
</evidence>
<organism evidence="2 3">
    <name type="scientific">Mycena pura</name>
    <dbReference type="NCBI Taxonomy" id="153505"/>
    <lineage>
        <taxon>Eukaryota</taxon>
        <taxon>Fungi</taxon>
        <taxon>Dikarya</taxon>
        <taxon>Basidiomycota</taxon>
        <taxon>Agaricomycotina</taxon>
        <taxon>Agaricomycetes</taxon>
        <taxon>Agaricomycetidae</taxon>
        <taxon>Agaricales</taxon>
        <taxon>Marasmiineae</taxon>
        <taxon>Mycenaceae</taxon>
        <taxon>Mycena</taxon>
    </lineage>
</organism>
<feature type="compositionally biased region" description="Basic and acidic residues" evidence="1">
    <location>
        <begin position="210"/>
        <end position="229"/>
    </location>
</feature>
<accession>A0AAD6YJY2</accession>
<dbReference type="AlphaFoldDB" id="A0AAD6YJY2"/>
<name>A0AAD6YJY2_9AGAR</name>
<comment type="caution">
    <text evidence="2">The sequence shown here is derived from an EMBL/GenBank/DDBJ whole genome shotgun (WGS) entry which is preliminary data.</text>
</comment>
<feature type="region of interest" description="Disordered" evidence="1">
    <location>
        <begin position="354"/>
        <end position="397"/>
    </location>
</feature>
<feature type="region of interest" description="Disordered" evidence="1">
    <location>
        <begin position="198"/>
        <end position="241"/>
    </location>
</feature>
<keyword evidence="3" id="KW-1185">Reference proteome</keyword>
<evidence type="ECO:0000256" key="1">
    <source>
        <dbReference type="SAM" id="MobiDB-lite"/>
    </source>
</evidence>
<reference evidence="2" key="1">
    <citation type="submission" date="2023-03" db="EMBL/GenBank/DDBJ databases">
        <title>Massive genome expansion in bonnet fungi (Mycena s.s.) driven by repeated elements and novel gene families across ecological guilds.</title>
        <authorList>
            <consortium name="Lawrence Berkeley National Laboratory"/>
            <person name="Harder C.B."/>
            <person name="Miyauchi S."/>
            <person name="Viragh M."/>
            <person name="Kuo A."/>
            <person name="Thoen E."/>
            <person name="Andreopoulos B."/>
            <person name="Lu D."/>
            <person name="Skrede I."/>
            <person name="Drula E."/>
            <person name="Henrissat B."/>
            <person name="Morin E."/>
            <person name="Kohler A."/>
            <person name="Barry K."/>
            <person name="LaButti K."/>
            <person name="Morin E."/>
            <person name="Salamov A."/>
            <person name="Lipzen A."/>
            <person name="Mereny Z."/>
            <person name="Hegedus B."/>
            <person name="Baldrian P."/>
            <person name="Stursova M."/>
            <person name="Weitz H."/>
            <person name="Taylor A."/>
            <person name="Grigoriev I.V."/>
            <person name="Nagy L.G."/>
            <person name="Martin F."/>
            <person name="Kauserud H."/>
        </authorList>
    </citation>
    <scope>NUCLEOTIDE SEQUENCE</scope>
    <source>
        <strain evidence="2">9144</strain>
    </source>
</reference>